<dbReference type="InterPro" id="IPR023401">
    <property type="entry name" value="ODC_N"/>
</dbReference>
<name>A0A939T5H1_9ACTN</name>
<dbReference type="Pfam" id="PF02423">
    <property type="entry name" value="OCD_Mu_crystall"/>
    <property type="match status" value="1"/>
</dbReference>
<dbReference type="InterPro" id="IPR003462">
    <property type="entry name" value="ODC_Mu_crystall"/>
</dbReference>
<dbReference type="AlphaFoldDB" id="A0A939T5H1"/>
<sequence>MTELTTGIPAPVVLTEDQVREILPMNEAIGVTRDALVAQAGGLVTQPDPWHLEIPGVRGEVHIKGAYIHGATHYAAKLATGFYANSQAGLPVSSGLSLIADAQTGYPAVIALDNGYLTDVRTAAAGALATDALARTDADVAAVIGPGIQGRLQMEALLQLRKPTELRVYGTNRAKAETFAARMRDLHTWTVTVAATAQEAIEGADIVTTATPTREPHIVGEWLKPGAHVTAIGADMEGKRELAPSVLEVASLVAADDIAQCRRVGELQYAPAAPASAAPASAAPTSAATAPDATASDVVATVALGDVLAGRAKGRTAGDQITVADLTGLGAEDAAVGTYVAQALTG</sequence>
<evidence type="ECO:0008006" key="3">
    <source>
        <dbReference type="Google" id="ProtNLM"/>
    </source>
</evidence>
<accession>A0A939T5H1</accession>
<dbReference type="SUPFAM" id="SSF51735">
    <property type="entry name" value="NAD(P)-binding Rossmann-fold domains"/>
    <property type="match status" value="1"/>
</dbReference>
<proteinExistence type="predicted"/>
<dbReference type="Gene3D" id="3.30.1780.10">
    <property type="entry name" value="ornithine cyclodeaminase, domain 1"/>
    <property type="match status" value="1"/>
</dbReference>
<gene>
    <name evidence="1" type="ORF">J4573_42095</name>
</gene>
<protein>
    <recommendedName>
        <fullName evidence="3">Ornithine cyclodeaminase family protein</fullName>
    </recommendedName>
</protein>
<evidence type="ECO:0000313" key="2">
    <source>
        <dbReference type="Proteomes" id="UP000669179"/>
    </source>
</evidence>
<dbReference type="GO" id="GO:0005737">
    <property type="term" value="C:cytoplasm"/>
    <property type="evidence" value="ECO:0007669"/>
    <property type="project" value="TreeGrafter"/>
</dbReference>
<dbReference type="Proteomes" id="UP000669179">
    <property type="component" value="Unassembled WGS sequence"/>
</dbReference>
<keyword evidence="2" id="KW-1185">Reference proteome</keyword>
<evidence type="ECO:0000313" key="1">
    <source>
        <dbReference type="EMBL" id="MBO2453741.1"/>
    </source>
</evidence>
<reference evidence="1" key="1">
    <citation type="submission" date="2021-03" db="EMBL/GenBank/DDBJ databases">
        <authorList>
            <person name="Kanchanasin P."/>
            <person name="Saeng-In P."/>
            <person name="Phongsopitanun W."/>
            <person name="Yuki M."/>
            <person name="Kudo T."/>
            <person name="Ohkuma M."/>
            <person name="Tanasupawat S."/>
        </authorList>
    </citation>
    <scope>NUCLEOTIDE SEQUENCE</scope>
    <source>
        <strain evidence="1">GKU 128</strain>
    </source>
</reference>
<dbReference type="PANTHER" id="PTHR13812">
    <property type="entry name" value="KETIMINE REDUCTASE MU-CRYSTALLIN"/>
    <property type="match status" value="1"/>
</dbReference>
<dbReference type="PIRSF" id="PIRSF001439">
    <property type="entry name" value="CryM"/>
    <property type="match status" value="1"/>
</dbReference>
<comment type="caution">
    <text evidence="1">The sequence shown here is derived from an EMBL/GenBank/DDBJ whole genome shotgun (WGS) entry which is preliminary data.</text>
</comment>
<organism evidence="1 2">
    <name type="scientific">Actinomadura barringtoniae</name>
    <dbReference type="NCBI Taxonomy" id="1427535"/>
    <lineage>
        <taxon>Bacteria</taxon>
        <taxon>Bacillati</taxon>
        <taxon>Actinomycetota</taxon>
        <taxon>Actinomycetes</taxon>
        <taxon>Streptosporangiales</taxon>
        <taxon>Thermomonosporaceae</taxon>
        <taxon>Actinomadura</taxon>
    </lineage>
</organism>
<dbReference type="InterPro" id="IPR036291">
    <property type="entry name" value="NAD(P)-bd_dom_sf"/>
</dbReference>
<dbReference type="RefSeq" id="WP_208261761.1">
    <property type="nucleotide sequence ID" value="NZ_JAGEOJ010000022.1"/>
</dbReference>
<dbReference type="Gene3D" id="3.40.50.720">
    <property type="entry name" value="NAD(P)-binding Rossmann-like Domain"/>
    <property type="match status" value="1"/>
</dbReference>
<dbReference type="PANTHER" id="PTHR13812:SF19">
    <property type="entry name" value="KETIMINE REDUCTASE MU-CRYSTALLIN"/>
    <property type="match status" value="1"/>
</dbReference>
<dbReference type="EMBL" id="JAGEOJ010000022">
    <property type="protein sequence ID" value="MBO2453741.1"/>
    <property type="molecule type" value="Genomic_DNA"/>
</dbReference>